<dbReference type="SUPFAM" id="SSF101908">
    <property type="entry name" value="Putative isomerase YbhE"/>
    <property type="match status" value="1"/>
</dbReference>
<dbReference type="OrthoDB" id="1845386at2759"/>
<dbReference type="Pfam" id="PF05131">
    <property type="entry name" value="Pep3_Vps18"/>
    <property type="match status" value="1"/>
</dbReference>
<dbReference type="STRING" id="2880.D8LI30"/>
<name>D8LI30_ECTSI</name>
<feature type="region of interest" description="Disordered" evidence="1">
    <location>
        <begin position="122"/>
        <end position="167"/>
    </location>
</feature>
<keyword evidence="4" id="KW-1185">Reference proteome</keyword>
<dbReference type="EMBL" id="FN648378">
    <property type="protein sequence ID" value="CBN79366.2"/>
    <property type="molecule type" value="Genomic_DNA"/>
</dbReference>
<dbReference type="eggNOG" id="KOG2034">
    <property type="taxonomic scope" value="Eukaryota"/>
</dbReference>
<evidence type="ECO:0000313" key="4">
    <source>
        <dbReference type="Proteomes" id="UP000002630"/>
    </source>
</evidence>
<evidence type="ECO:0000313" key="3">
    <source>
        <dbReference type="EMBL" id="CBN79366.2"/>
    </source>
</evidence>
<dbReference type="Proteomes" id="UP000002630">
    <property type="component" value="Linkage Group LG28"/>
</dbReference>
<accession>D8LI30</accession>
<feature type="domain" description="Pep3/Vps18 beta-propeller" evidence="2">
    <location>
        <begin position="1"/>
        <end position="124"/>
    </location>
</feature>
<feature type="compositionally biased region" description="Gly residues" evidence="1">
    <location>
        <begin position="129"/>
        <end position="141"/>
    </location>
</feature>
<reference evidence="3 4" key="1">
    <citation type="journal article" date="2010" name="Nature">
        <title>The Ectocarpus genome and the independent evolution of multicellularity in brown algae.</title>
        <authorList>
            <person name="Cock J.M."/>
            <person name="Sterck L."/>
            <person name="Rouze P."/>
            <person name="Scornet D."/>
            <person name="Allen A.E."/>
            <person name="Amoutzias G."/>
            <person name="Anthouard V."/>
            <person name="Artiguenave F."/>
            <person name="Aury J.M."/>
            <person name="Badger J.H."/>
            <person name="Beszteri B."/>
            <person name="Billiau K."/>
            <person name="Bonnet E."/>
            <person name="Bothwell J.H."/>
            <person name="Bowler C."/>
            <person name="Boyen C."/>
            <person name="Brownlee C."/>
            <person name="Carrano C.J."/>
            <person name="Charrier B."/>
            <person name="Cho G.Y."/>
            <person name="Coelho S.M."/>
            <person name="Collen J."/>
            <person name="Corre E."/>
            <person name="Da Silva C."/>
            <person name="Delage L."/>
            <person name="Delaroque N."/>
            <person name="Dittami S.M."/>
            <person name="Doulbeau S."/>
            <person name="Elias M."/>
            <person name="Farnham G."/>
            <person name="Gachon C.M."/>
            <person name="Gschloessl B."/>
            <person name="Heesch S."/>
            <person name="Jabbari K."/>
            <person name="Jubin C."/>
            <person name="Kawai H."/>
            <person name="Kimura K."/>
            <person name="Kloareg B."/>
            <person name="Kupper F.C."/>
            <person name="Lang D."/>
            <person name="Le Bail A."/>
            <person name="Leblanc C."/>
            <person name="Lerouge P."/>
            <person name="Lohr M."/>
            <person name="Lopez P.J."/>
            <person name="Martens C."/>
            <person name="Maumus F."/>
            <person name="Michel G."/>
            <person name="Miranda-Saavedra D."/>
            <person name="Morales J."/>
            <person name="Moreau H."/>
            <person name="Motomura T."/>
            <person name="Nagasato C."/>
            <person name="Napoli C.A."/>
            <person name="Nelson D.R."/>
            <person name="Nyvall-Collen P."/>
            <person name="Peters A.F."/>
            <person name="Pommier C."/>
            <person name="Potin P."/>
            <person name="Poulain J."/>
            <person name="Quesneville H."/>
            <person name="Read B."/>
            <person name="Rensing S.A."/>
            <person name="Ritter A."/>
            <person name="Rousvoal S."/>
            <person name="Samanta M."/>
            <person name="Samson G."/>
            <person name="Schroeder D.C."/>
            <person name="Segurens B."/>
            <person name="Strittmatter M."/>
            <person name="Tonon T."/>
            <person name="Tregear J.W."/>
            <person name="Valentin K."/>
            <person name="von Dassow P."/>
            <person name="Yamagishi T."/>
            <person name="Van de Peer Y."/>
            <person name="Wincker P."/>
        </authorList>
    </citation>
    <scope>NUCLEOTIDE SEQUENCE [LARGE SCALE GENOMIC DNA]</scope>
    <source>
        <strain evidence="4">Ec32 / CCAP1310/4</strain>
    </source>
</reference>
<sequence>MATSDCCIIRWNASTPHGGSEEIEISKRQEDTIHKLFLDPTGNHLLACLHGGETYYLHSATTRPKRLLKWSGVVVEAVAFDSQRCTEGSTKGIVVGTRSGDLYESSLESNGKERPFGLVFSLSRRQSRGGDGSDGGGGPGGRSRTDSSGLGGGGGGGGSGGGAAGGAGGRVGGDAVFVAALYLESMSSAVHGETRV</sequence>
<protein>
    <recommendedName>
        <fullName evidence="2">Pep3/Vps18 beta-propeller domain-containing protein</fullName>
    </recommendedName>
</protein>
<dbReference type="EMBL" id="FN649753">
    <property type="protein sequence ID" value="CBN79366.2"/>
    <property type="molecule type" value="Genomic_DNA"/>
</dbReference>
<evidence type="ECO:0000256" key="1">
    <source>
        <dbReference type="SAM" id="MobiDB-lite"/>
    </source>
</evidence>
<proteinExistence type="predicted"/>
<organism evidence="3 4">
    <name type="scientific">Ectocarpus siliculosus</name>
    <name type="common">Brown alga</name>
    <name type="synonym">Conferva siliculosa</name>
    <dbReference type="NCBI Taxonomy" id="2880"/>
    <lineage>
        <taxon>Eukaryota</taxon>
        <taxon>Sar</taxon>
        <taxon>Stramenopiles</taxon>
        <taxon>Ochrophyta</taxon>
        <taxon>PX clade</taxon>
        <taxon>Phaeophyceae</taxon>
        <taxon>Ectocarpales</taxon>
        <taxon>Ectocarpaceae</taxon>
        <taxon>Ectocarpus</taxon>
    </lineage>
</organism>
<feature type="non-terminal residue" evidence="3">
    <location>
        <position position="196"/>
    </location>
</feature>
<dbReference type="InterPro" id="IPR007810">
    <property type="entry name" value="Pep3/Vps18_beta-prop"/>
</dbReference>
<gene>
    <name evidence="3" type="ORF">Esi_0201_0033</name>
</gene>
<evidence type="ECO:0000259" key="2">
    <source>
        <dbReference type="Pfam" id="PF05131"/>
    </source>
</evidence>
<dbReference type="InParanoid" id="D8LI30"/>
<feature type="non-terminal residue" evidence="3">
    <location>
        <position position="1"/>
    </location>
</feature>
<feature type="compositionally biased region" description="Gly residues" evidence="1">
    <location>
        <begin position="149"/>
        <end position="167"/>
    </location>
</feature>
<dbReference type="AlphaFoldDB" id="D8LI30"/>